<dbReference type="InterPro" id="IPR016041">
    <property type="entry name" value="Ac-CoA_synth_d_su_TIM-brl"/>
</dbReference>
<dbReference type="GO" id="GO:0046356">
    <property type="term" value="P:acetyl-CoA catabolic process"/>
    <property type="evidence" value="ECO:0007669"/>
    <property type="project" value="InterPro"/>
</dbReference>
<feature type="binding site" evidence="7">
    <location>
        <position position="20"/>
    </location>
    <ligand>
        <name>[4Fe-4S] cluster</name>
        <dbReference type="ChEBI" id="CHEBI:49883"/>
    </ligand>
</feature>
<dbReference type="GO" id="GO:0051539">
    <property type="term" value="F:4 iron, 4 sulfur cluster binding"/>
    <property type="evidence" value="ECO:0007669"/>
    <property type="project" value="UniProtKB-KW"/>
</dbReference>
<dbReference type="PROSITE" id="PS51656">
    <property type="entry name" value="4FE4S"/>
    <property type="match status" value="1"/>
</dbReference>
<dbReference type="GO" id="GO:0005506">
    <property type="term" value="F:iron ion binding"/>
    <property type="evidence" value="ECO:0007669"/>
    <property type="project" value="InterPro"/>
</dbReference>
<dbReference type="InterPro" id="IPR007202">
    <property type="entry name" value="4Fe-4S_dom"/>
</dbReference>
<dbReference type="Gene3D" id="3.40.50.11600">
    <property type="match status" value="1"/>
</dbReference>
<feature type="binding site" evidence="7">
    <location>
        <position position="25"/>
    </location>
    <ligand>
        <name>[4Fe-4S] cluster</name>
        <dbReference type="ChEBI" id="CHEBI:49883"/>
    </ligand>
</feature>
<reference evidence="10" key="1">
    <citation type="submission" date="2015-01" db="EMBL/GenBank/DDBJ databases">
        <authorList>
            <person name="Manzoor Shahid"/>
            <person name="Zubair Saima"/>
        </authorList>
    </citation>
    <scope>NUCLEOTIDE SEQUENCE [LARGE SCALE GENOMIC DNA]</scope>
    <source>
        <strain evidence="10">Sp3</strain>
    </source>
</reference>
<dbReference type="Pfam" id="PF04060">
    <property type="entry name" value="FeS"/>
    <property type="match status" value="1"/>
</dbReference>
<dbReference type="InterPro" id="IPR011005">
    <property type="entry name" value="Dihydropteroate_synth-like_sf"/>
</dbReference>
<dbReference type="OrthoDB" id="140437at2"/>
<dbReference type="Proteomes" id="UP000046155">
    <property type="component" value="Unassembled WGS sequence"/>
</dbReference>
<dbReference type="GO" id="GO:0008168">
    <property type="term" value="F:methyltransferase activity"/>
    <property type="evidence" value="ECO:0007669"/>
    <property type="project" value="InterPro"/>
</dbReference>
<name>A0A0B7MNK7_9FIRM</name>
<protein>
    <submittedName>
        <fullName evidence="9">Corrinoid/iron-sulfur protein large subunit</fullName>
    </submittedName>
</protein>
<feature type="binding site" evidence="6">
    <location>
        <position position="334"/>
    </location>
    <ligand>
        <name>5-methoxybenzimidazolylcob(I)amide</name>
        <dbReference type="ChEBI" id="CHEBI:157765"/>
    </ligand>
</feature>
<keyword evidence="5" id="KW-0170">Cobalt</keyword>
<dbReference type="Pfam" id="PF03599">
    <property type="entry name" value="CdhD"/>
    <property type="match status" value="1"/>
</dbReference>
<evidence type="ECO:0000256" key="3">
    <source>
        <dbReference type="ARBA" id="ARBA00023004"/>
    </source>
</evidence>
<dbReference type="PANTHER" id="PTHR36214">
    <property type="match status" value="1"/>
</dbReference>
<feature type="domain" description="4Fe-4S" evidence="8">
    <location>
        <begin position="1"/>
        <end position="59"/>
    </location>
</feature>
<evidence type="ECO:0000256" key="4">
    <source>
        <dbReference type="ARBA" id="ARBA00023014"/>
    </source>
</evidence>
<keyword evidence="10" id="KW-1185">Reference proteome</keyword>
<evidence type="ECO:0000256" key="2">
    <source>
        <dbReference type="ARBA" id="ARBA00022723"/>
    </source>
</evidence>
<organism evidence="9 10">
    <name type="scientific">Syntrophaceticus schinkii</name>
    <dbReference type="NCBI Taxonomy" id="499207"/>
    <lineage>
        <taxon>Bacteria</taxon>
        <taxon>Bacillati</taxon>
        <taxon>Bacillota</taxon>
        <taxon>Clostridia</taxon>
        <taxon>Thermoanaerobacterales</taxon>
        <taxon>Thermoanaerobacterales Family III. Incertae Sedis</taxon>
        <taxon>Syntrophaceticus</taxon>
    </lineage>
</organism>
<gene>
    <name evidence="9" type="primary">acsC</name>
    <name evidence="9" type="ORF">SSCH_600039</name>
</gene>
<dbReference type="EMBL" id="CDRZ01000259">
    <property type="protein sequence ID" value="CEO89818.1"/>
    <property type="molecule type" value="Genomic_DNA"/>
</dbReference>
<feature type="binding site" evidence="6">
    <location>
        <position position="427"/>
    </location>
    <ligand>
        <name>5-methoxybenzimidazolylcob(I)amide</name>
        <dbReference type="ChEBI" id="CHEBI:157765"/>
    </ligand>
</feature>
<keyword evidence="3 7" id="KW-0408">Iron</keyword>
<evidence type="ECO:0000256" key="1">
    <source>
        <dbReference type="ARBA" id="ARBA00022485"/>
    </source>
</evidence>
<evidence type="ECO:0000256" key="6">
    <source>
        <dbReference type="PIRSR" id="PIRSR000376-1"/>
    </source>
</evidence>
<proteinExistence type="predicted"/>
<dbReference type="Gene3D" id="3.20.20.20">
    <property type="entry name" value="Dihydropteroate synthase-like"/>
    <property type="match status" value="1"/>
</dbReference>
<feature type="binding site" evidence="7">
    <location>
        <position position="42"/>
    </location>
    <ligand>
        <name>[4Fe-4S] cluster</name>
        <dbReference type="ChEBI" id="CHEBI:49883"/>
    </ligand>
</feature>
<sequence length="440" mass="47147">MGLTGLAIFKLLPKTNCKECGVPTCMAFAMALASGKATLDQCPYVSDEAKEALDSATAPPIKLVKAGAGDNVLEMGDEQVMFRHDKTFYHPTGIFIEVADNADVAAKVDEINGLAFERVGQKYVVDGVAVVNASGNADTFKDAVAAAAGKTDKVLLLVSEDAAAMEAAAAGVADRKPILYAANADNYEKMVEVAKKIGAPLVVKGKNLDDVADLAGKVGYKELILDSGERETSKVIADLTQIRRQAIKKRFRPFGYPTIAFTTEEDPYLEAMQAQAYVAKYASIVVMKTTELASLLTLFSWRSNLFTDPQKPIAVEPGIYAIGDVTPDSPVYITTNFSLTFYTVQTEVESTRLPSYLIAFETEGLSVLTAWAGGKFIGEEIGPWLKDADINEKVSHKQLIIPGGVAAIKGKIEELSGWEVIVGPREANGISSFAKLKLGA</sequence>
<keyword evidence="1 7" id="KW-0004">4Fe-4S</keyword>
<feature type="binding site" evidence="6">
    <location>
        <position position="340"/>
    </location>
    <ligand>
        <name>5-methoxybenzimidazolylcob(I)amide</name>
        <dbReference type="ChEBI" id="CHEBI:157765"/>
    </ligand>
</feature>
<accession>A0A0B7MNK7</accession>
<keyword evidence="2 7" id="KW-0479">Metal-binding</keyword>
<dbReference type="AlphaFoldDB" id="A0A0B7MNK7"/>
<evidence type="ECO:0000313" key="10">
    <source>
        <dbReference type="Proteomes" id="UP000046155"/>
    </source>
</evidence>
<dbReference type="NCBIfam" id="NF003195">
    <property type="entry name" value="PRK04165.1"/>
    <property type="match status" value="1"/>
</dbReference>
<dbReference type="RefSeq" id="WP_044665689.1">
    <property type="nucleotide sequence ID" value="NZ_CDRZ01000259.1"/>
</dbReference>
<evidence type="ECO:0000256" key="7">
    <source>
        <dbReference type="PIRSR" id="PIRSR000376-2"/>
    </source>
</evidence>
<feature type="binding site" evidence="6">
    <location>
        <begin position="364"/>
        <end position="367"/>
    </location>
    <ligand>
        <name>5-methoxybenzimidazolylcob(I)amide</name>
        <dbReference type="ChEBI" id="CHEBI:157765"/>
    </ligand>
</feature>
<dbReference type="InterPro" id="IPR016218">
    <property type="entry name" value="AcylCoA_decarb/synth_gsu"/>
</dbReference>
<feature type="binding site" evidence="7">
    <location>
        <position position="17"/>
    </location>
    <ligand>
        <name>[4Fe-4S] cluster</name>
        <dbReference type="ChEBI" id="CHEBI:49883"/>
    </ligand>
</feature>
<evidence type="ECO:0000313" key="9">
    <source>
        <dbReference type="EMBL" id="CEO89818.1"/>
    </source>
</evidence>
<dbReference type="PANTHER" id="PTHR36214:SF3">
    <property type="entry name" value="ACETYL-COA DECARBONYLASE_SYNTHASE COMPLEX SUBUNIT GAMMA"/>
    <property type="match status" value="1"/>
</dbReference>
<dbReference type="SUPFAM" id="SSF51717">
    <property type="entry name" value="Dihydropteroate synthetase-like"/>
    <property type="match status" value="1"/>
</dbReference>
<dbReference type="PIRSF" id="PIRSF000376">
    <property type="entry name" value="AcCoA_decarb_gamma"/>
    <property type="match status" value="1"/>
</dbReference>
<evidence type="ECO:0000259" key="8">
    <source>
        <dbReference type="PROSITE" id="PS51656"/>
    </source>
</evidence>
<dbReference type="InterPro" id="IPR051069">
    <property type="entry name" value="ACDS_complex_subunit"/>
</dbReference>
<keyword evidence="4 7" id="KW-0411">Iron-sulfur</keyword>
<evidence type="ECO:0000256" key="5">
    <source>
        <dbReference type="ARBA" id="ARBA00023285"/>
    </source>
</evidence>